<comment type="caution">
    <text evidence="1">The sequence shown here is derived from an EMBL/GenBank/DDBJ whole genome shotgun (WGS) entry which is preliminary data.</text>
</comment>
<evidence type="ECO:0000313" key="2">
    <source>
        <dbReference type="Proteomes" id="UP000231293"/>
    </source>
</evidence>
<evidence type="ECO:0000313" key="1">
    <source>
        <dbReference type="EMBL" id="PIT14912.1"/>
    </source>
</evidence>
<name>A0A2N9WTK2_9NEIS</name>
<reference evidence="1 2" key="1">
    <citation type="journal article" date="2017" name="MBio">
        <title>Type VI secretion-mediated competition in the bee gut microbiome.</title>
        <authorList>
            <person name="Steele M.I."/>
            <person name="Kwong W.K."/>
            <person name="Powell J.E."/>
            <person name="Whiteley M."/>
            <person name="Moran N.A."/>
        </authorList>
    </citation>
    <scope>NUCLEOTIDE SEQUENCE [LARGE SCALE GENOMIC DNA]</scope>
    <source>
        <strain evidence="1 2">App2-2</strain>
    </source>
</reference>
<gene>
    <name evidence="1" type="ORF">BGI32_06665</name>
</gene>
<dbReference type="InterPro" id="IPR025560">
    <property type="entry name" value="Imm22"/>
</dbReference>
<dbReference type="Pfam" id="PF14112">
    <property type="entry name" value="DUF4284"/>
    <property type="match status" value="1"/>
</dbReference>
<organism evidence="1 2">
    <name type="scientific">Snodgrassella alvi</name>
    <dbReference type="NCBI Taxonomy" id="1196083"/>
    <lineage>
        <taxon>Bacteria</taxon>
        <taxon>Pseudomonadati</taxon>
        <taxon>Pseudomonadota</taxon>
        <taxon>Betaproteobacteria</taxon>
        <taxon>Neisseriales</taxon>
        <taxon>Neisseriaceae</taxon>
        <taxon>Snodgrassella</taxon>
    </lineage>
</organism>
<evidence type="ECO:0008006" key="3">
    <source>
        <dbReference type="Google" id="ProtNLM"/>
    </source>
</evidence>
<sequence>MGEFNADTKYPLEVYDPTSDSHLWIGTNHMPVDEFNQYFELDYTAELGSPEYKICGFCKDTGNDWYDEDFVGYPEPLKEEVDIATLVDQLIASDLDCKNQIVQACNKLGITKANAVIWYTAESEYDSEFKLQKPYKDSYNGLKYIGVFKF</sequence>
<proteinExistence type="predicted"/>
<dbReference type="EMBL" id="MDVB01000071">
    <property type="protein sequence ID" value="PIT14912.1"/>
    <property type="molecule type" value="Genomic_DNA"/>
</dbReference>
<dbReference type="Proteomes" id="UP000231293">
    <property type="component" value="Unassembled WGS sequence"/>
</dbReference>
<accession>A0A2N9WTK2</accession>
<dbReference type="AlphaFoldDB" id="A0A2N9WTK2"/>
<protein>
    <recommendedName>
        <fullName evidence="3">Immunity protein 22</fullName>
    </recommendedName>
</protein>